<keyword evidence="10 12" id="KW-0521">NADP</keyword>
<feature type="active site" description="Proton donor" evidence="11">
    <location>
        <position position="240"/>
    </location>
</feature>
<comment type="catalytic activity">
    <reaction evidence="10 13">
        <text>L-homoserine + NADP(+) = L-aspartate 4-semialdehyde + NADPH + H(+)</text>
        <dbReference type="Rhea" id="RHEA:15761"/>
        <dbReference type="ChEBI" id="CHEBI:15378"/>
        <dbReference type="ChEBI" id="CHEBI:57476"/>
        <dbReference type="ChEBI" id="CHEBI:57783"/>
        <dbReference type="ChEBI" id="CHEBI:58349"/>
        <dbReference type="ChEBI" id="CHEBI:537519"/>
        <dbReference type="EC" id="1.1.1.3"/>
    </reaction>
</comment>
<evidence type="ECO:0000313" key="18">
    <source>
        <dbReference type="EMBL" id="HHZ04753.1"/>
    </source>
</evidence>
<evidence type="ECO:0000256" key="4">
    <source>
        <dbReference type="ARBA" id="ARBA00013213"/>
    </source>
</evidence>
<evidence type="ECO:0000256" key="14">
    <source>
        <dbReference type="RuleBase" id="RU004171"/>
    </source>
</evidence>
<dbReference type="Pfam" id="PF00742">
    <property type="entry name" value="Homoserine_dh"/>
    <property type="match status" value="1"/>
</dbReference>
<dbReference type="EMBL" id="DURU01000120">
    <property type="protein sequence ID" value="HHZ04753.1"/>
    <property type="molecule type" value="Genomic_DNA"/>
</dbReference>
<dbReference type="Gene3D" id="3.40.50.720">
    <property type="entry name" value="NAD(P)-binding Rossmann-like Domain"/>
    <property type="match status" value="1"/>
</dbReference>
<evidence type="ECO:0000256" key="6">
    <source>
        <dbReference type="ARBA" id="ARBA00022605"/>
    </source>
</evidence>
<gene>
    <name evidence="18" type="ORF">GX397_06830</name>
</gene>
<dbReference type="SUPFAM" id="SSF55347">
    <property type="entry name" value="Glyceraldehyde-3-phosphate dehydrogenase-like, C-terminal domain"/>
    <property type="match status" value="1"/>
</dbReference>
<evidence type="ECO:0000256" key="12">
    <source>
        <dbReference type="PIRSR" id="PIRSR036497-2"/>
    </source>
</evidence>
<dbReference type="Pfam" id="PF03447">
    <property type="entry name" value="NAD_binding_3"/>
    <property type="match status" value="1"/>
</dbReference>
<dbReference type="GO" id="GO:0050661">
    <property type="term" value="F:NADP binding"/>
    <property type="evidence" value="ECO:0007669"/>
    <property type="project" value="InterPro"/>
</dbReference>
<dbReference type="InterPro" id="IPR001342">
    <property type="entry name" value="HDH_cat"/>
</dbReference>
<evidence type="ECO:0000256" key="1">
    <source>
        <dbReference type="ARBA" id="ARBA00005056"/>
    </source>
</evidence>
<comment type="pathway">
    <text evidence="2 13">Amino-acid biosynthesis; L-methionine biosynthesis via de novo pathway; L-homoserine from L-aspartate: step 3/3.</text>
</comment>
<evidence type="ECO:0000256" key="10">
    <source>
        <dbReference type="PIRNR" id="PIRNR036497"/>
    </source>
</evidence>
<feature type="transmembrane region" description="Helical" evidence="15">
    <location>
        <begin position="12"/>
        <end position="36"/>
    </location>
</feature>
<dbReference type="InterPro" id="IPR005106">
    <property type="entry name" value="Asp/hSer_DH_NAD-bd"/>
</dbReference>
<dbReference type="InterPro" id="IPR022697">
    <property type="entry name" value="HDH_short"/>
</dbReference>
<evidence type="ECO:0000256" key="15">
    <source>
        <dbReference type="SAM" id="Phobius"/>
    </source>
</evidence>
<feature type="domain" description="Aspartate/homoserine dehydrogenase NAD-binding" evidence="17">
    <location>
        <begin position="24"/>
        <end position="165"/>
    </location>
</feature>
<keyword evidence="8 10" id="KW-0560">Oxidoreductase</keyword>
<feature type="binding site" evidence="12">
    <location>
        <position position="225"/>
    </location>
    <ligand>
        <name>L-homoserine</name>
        <dbReference type="ChEBI" id="CHEBI:57476"/>
    </ligand>
</feature>
<evidence type="ECO:0000256" key="8">
    <source>
        <dbReference type="ARBA" id="ARBA00023002"/>
    </source>
</evidence>
<dbReference type="InterPro" id="IPR019811">
    <property type="entry name" value="HDH_CS"/>
</dbReference>
<name>A0A7V7BYW3_9BACT</name>
<comment type="similarity">
    <text evidence="3 10 14">Belongs to the homoserine dehydrogenase family.</text>
</comment>
<dbReference type="UniPathway" id="UPA00050">
    <property type="reaction ID" value="UER00063"/>
</dbReference>
<organism evidence="18 19">
    <name type="scientific">Acetomicrobium hydrogeniformans</name>
    <dbReference type="NCBI Taxonomy" id="649746"/>
    <lineage>
        <taxon>Bacteria</taxon>
        <taxon>Thermotogati</taxon>
        <taxon>Synergistota</taxon>
        <taxon>Synergistia</taxon>
        <taxon>Synergistales</taxon>
        <taxon>Acetomicrobiaceae</taxon>
        <taxon>Acetomicrobium</taxon>
    </lineage>
</organism>
<evidence type="ECO:0000313" key="19">
    <source>
        <dbReference type="Proteomes" id="UP000525027"/>
    </source>
</evidence>
<dbReference type="NCBIfam" id="NF004976">
    <property type="entry name" value="PRK06349.1"/>
    <property type="match status" value="1"/>
</dbReference>
<evidence type="ECO:0000259" key="17">
    <source>
        <dbReference type="Pfam" id="PF03447"/>
    </source>
</evidence>
<proteinExistence type="inferred from homology"/>
<dbReference type="PIRSF" id="PIRSF036497">
    <property type="entry name" value="HDH_short"/>
    <property type="match status" value="1"/>
</dbReference>
<dbReference type="PANTHER" id="PTHR43331:SF1">
    <property type="entry name" value="HOMOSERINE DEHYDROGENASE"/>
    <property type="match status" value="1"/>
</dbReference>
<keyword evidence="15" id="KW-0812">Transmembrane</keyword>
<dbReference type="GO" id="GO:0009088">
    <property type="term" value="P:threonine biosynthetic process"/>
    <property type="evidence" value="ECO:0007669"/>
    <property type="project" value="UniProtKB-UniPathway"/>
</dbReference>
<evidence type="ECO:0000256" key="3">
    <source>
        <dbReference type="ARBA" id="ARBA00006753"/>
    </source>
</evidence>
<dbReference type="FunFam" id="3.30.360.10:FF:000005">
    <property type="entry name" value="Homoserine dehydrogenase"/>
    <property type="match status" value="1"/>
</dbReference>
<evidence type="ECO:0000256" key="2">
    <source>
        <dbReference type="ARBA" id="ARBA00005062"/>
    </source>
</evidence>
<dbReference type="NCBIfam" id="NF004912">
    <property type="entry name" value="PRK06270.1"/>
    <property type="match status" value="1"/>
</dbReference>
<dbReference type="EC" id="1.1.1.3" evidence="4 10"/>
<evidence type="ECO:0000256" key="5">
    <source>
        <dbReference type="ARBA" id="ARBA00013376"/>
    </source>
</evidence>
<feature type="binding site" evidence="12">
    <location>
        <begin position="24"/>
        <end position="29"/>
    </location>
    <ligand>
        <name>NADP(+)</name>
        <dbReference type="ChEBI" id="CHEBI:58349"/>
    </ligand>
</feature>
<dbReference type="InterPro" id="IPR036291">
    <property type="entry name" value="NAD(P)-bd_dom_sf"/>
</dbReference>
<dbReference type="PANTHER" id="PTHR43331">
    <property type="entry name" value="HOMOSERINE DEHYDROGENASE"/>
    <property type="match status" value="1"/>
</dbReference>
<comment type="caution">
    <text evidence="18">The sequence shown here is derived from an EMBL/GenBank/DDBJ whole genome shotgun (WGS) entry which is preliminary data.</text>
</comment>
<dbReference type="PROSITE" id="PS01042">
    <property type="entry name" value="HOMOSER_DHGENASE"/>
    <property type="match status" value="1"/>
</dbReference>
<evidence type="ECO:0000256" key="13">
    <source>
        <dbReference type="RuleBase" id="RU000579"/>
    </source>
</evidence>
<dbReference type="GO" id="GO:0004412">
    <property type="term" value="F:homoserine dehydrogenase activity"/>
    <property type="evidence" value="ECO:0007669"/>
    <property type="project" value="UniProtKB-EC"/>
</dbReference>
<evidence type="ECO:0000256" key="11">
    <source>
        <dbReference type="PIRSR" id="PIRSR036497-1"/>
    </source>
</evidence>
<protein>
    <recommendedName>
        <fullName evidence="5 10">Homoserine dehydrogenase</fullName>
        <shortName evidence="10">HDH</shortName>
        <ecNumber evidence="4 10">1.1.1.3</ecNumber>
    </recommendedName>
</protein>
<keyword evidence="6 10" id="KW-0028">Amino-acid biosynthesis</keyword>
<keyword evidence="15" id="KW-1133">Transmembrane helix</keyword>
<dbReference type="GO" id="GO:0009086">
    <property type="term" value="P:methionine biosynthetic process"/>
    <property type="evidence" value="ECO:0007669"/>
    <property type="project" value="UniProtKB-KW"/>
</dbReference>
<feature type="binding site" evidence="12">
    <location>
        <position position="141"/>
    </location>
    <ligand>
        <name>NADPH</name>
        <dbReference type="ChEBI" id="CHEBI:57783"/>
    </ligand>
</feature>
<dbReference type="AlphaFoldDB" id="A0A7V7BYW3"/>
<accession>A0A7V7BYW3</accession>
<dbReference type="Gene3D" id="3.30.360.10">
    <property type="entry name" value="Dihydrodipicolinate Reductase, domain 2"/>
    <property type="match status" value="1"/>
</dbReference>
<keyword evidence="7 10" id="KW-0791">Threonine biosynthesis</keyword>
<keyword evidence="9 10" id="KW-0486">Methionine biosynthesis</keyword>
<feature type="domain" description="Homoserine dehydrogenase catalytic" evidence="16">
    <location>
        <begin position="173"/>
        <end position="350"/>
    </location>
</feature>
<sequence>MLSYSEARRKQGVYALLWKIGIVGFGNVGQGLAHILNRKKEVLQQRYDFEFSVTFIADPVRGSLFNEDGLDLDAILKEMAQKGSLKNRPEFTSEGTLQLIERAKTDIVVEATITNLESGEPGLSHMRKALSVGSHVVTSNKGPIALALEELENVAKENGVCLRYEGVVLSGTPCINMVLECMSGCDVKSVAGIVNGTTNYILSKMEEGYDYLEALMEAQKLGYAEADPTSDVEGWDSAVKATIMAKLFFGANIKVTDIARQGITKVTKEEVIEAKKEGERIKLIAEVRKEGSEILASVSPKFIPVSHALGNVMGPTNALTVATDHLGEVTVIGPGAGRIETGQALLSDILAIHRTRLCSVH</sequence>
<comment type="pathway">
    <text evidence="1 13">Amino-acid biosynthesis; L-threonine biosynthesis; L-threonine from L-aspartate: step 3/5.</text>
</comment>
<dbReference type="Proteomes" id="UP000525027">
    <property type="component" value="Unassembled WGS sequence"/>
</dbReference>
<dbReference type="UniPathway" id="UPA00051">
    <property type="reaction ID" value="UER00465"/>
</dbReference>
<evidence type="ECO:0000259" key="16">
    <source>
        <dbReference type="Pfam" id="PF00742"/>
    </source>
</evidence>
<evidence type="ECO:0000256" key="9">
    <source>
        <dbReference type="ARBA" id="ARBA00023167"/>
    </source>
</evidence>
<reference evidence="18 19" key="1">
    <citation type="journal article" date="2020" name="Biotechnol. Biofuels">
        <title>New insights from the biogas microbiome by comprehensive genome-resolved metagenomics of nearly 1600 species originating from multiple anaerobic digesters.</title>
        <authorList>
            <person name="Campanaro S."/>
            <person name="Treu L."/>
            <person name="Rodriguez-R L.M."/>
            <person name="Kovalovszki A."/>
            <person name="Ziels R.M."/>
            <person name="Maus I."/>
            <person name="Zhu X."/>
            <person name="Kougias P.G."/>
            <person name="Basile A."/>
            <person name="Luo G."/>
            <person name="Schluter A."/>
            <person name="Konstantinidis K.T."/>
            <person name="Angelidaki I."/>
        </authorList>
    </citation>
    <scope>NUCLEOTIDE SEQUENCE [LARGE SCALE GENOMIC DNA]</scope>
    <source>
        <strain evidence="18">AS25fmACSIPFO_94</strain>
    </source>
</reference>
<keyword evidence="15" id="KW-0472">Membrane</keyword>
<dbReference type="SUPFAM" id="SSF51735">
    <property type="entry name" value="NAD(P)-binding Rossmann-fold domains"/>
    <property type="match status" value="1"/>
</dbReference>
<evidence type="ECO:0000256" key="7">
    <source>
        <dbReference type="ARBA" id="ARBA00022697"/>
    </source>
</evidence>